<protein>
    <submittedName>
        <fullName evidence="1">Uncharacterized protein</fullName>
    </submittedName>
</protein>
<reference evidence="1 2" key="2">
    <citation type="submission" date="2023-06" db="EMBL/GenBank/DDBJ databases">
        <title>Identification and characterization of horizontal gene transfer across gut microbiota members of farm animals based on homology search.</title>
        <authorList>
            <person name="Schwarzerova J."/>
            <person name="Nykrynova M."/>
            <person name="Jureckova K."/>
            <person name="Cejkova D."/>
            <person name="Rychlik I."/>
        </authorList>
    </citation>
    <scope>NUCLEOTIDE SEQUENCE [LARGE SCALE GENOMIC DNA]</scope>
    <source>
        <strain evidence="1 2">ET39</strain>
    </source>
</reference>
<comment type="caution">
    <text evidence="1">The sequence shown here is derived from an EMBL/GenBank/DDBJ whole genome shotgun (WGS) entry which is preliminary data.</text>
</comment>
<organism evidence="1 2">
    <name type="scientific">Amedibacillus dolichus</name>
    <dbReference type="NCBI Taxonomy" id="31971"/>
    <lineage>
        <taxon>Bacteria</taxon>
        <taxon>Bacillati</taxon>
        <taxon>Bacillota</taxon>
        <taxon>Erysipelotrichia</taxon>
        <taxon>Erysipelotrichales</taxon>
        <taxon>Erysipelotrichaceae</taxon>
        <taxon>Amedibacillus</taxon>
    </lineage>
</organism>
<gene>
    <name evidence="1" type="ORF">QUV96_02585</name>
</gene>
<dbReference type="RefSeq" id="WP_289606991.1">
    <property type="nucleotide sequence ID" value="NZ_JAUDCG010000007.1"/>
</dbReference>
<sequence>MPSARNLNIWIDELLLWEQPLVLVSVEDGKPGTWLNERLTACFIVFHISAWGNPHGICLCQGCLCHLYCLFADEPAARIRCLRQRARQHVQLMRERNGEPAVCTLSSGHAPMLRDEALEELLRFVWEEKSESGFTWREVEKNRGE</sequence>
<reference evidence="1 2" key="3">
    <citation type="submission" date="2023-06" db="EMBL/GenBank/DDBJ databases">
        <authorList>
            <person name="Zeman M."/>
            <person name="Kubasova T."/>
            <person name="Jahodarova E."/>
            <person name="Nykrynova M."/>
            <person name="Rychlik I."/>
        </authorList>
    </citation>
    <scope>NUCLEOTIDE SEQUENCE [LARGE SCALE GENOMIC DNA]</scope>
    <source>
        <strain evidence="1 2">ET39</strain>
    </source>
</reference>
<keyword evidence="2" id="KW-1185">Reference proteome</keyword>
<reference evidence="2" key="1">
    <citation type="submission" date="2023-06" db="EMBL/GenBank/DDBJ databases">
        <title>Identification and characterization of horizontal gene transfer across gut microbiota members of farm animals based on homology search.</title>
        <authorList>
            <person name="Zeman M."/>
            <person name="Kubasova T."/>
            <person name="Jahodarova E."/>
            <person name="Nykrynova M."/>
            <person name="Rychlik I."/>
        </authorList>
    </citation>
    <scope>NUCLEOTIDE SEQUENCE [LARGE SCALE GENOMIC DNA]</scope>
    <source>
        <strain evidence="2">ET39</strain>
    </source>
</reference>
<dbReference type="Proteomes" id="UP001529340">
    <property type="component" value="Unassembled WGS sequence"/>
</dbReference>
<name>A0ABT7UA81_9FIRM</name>
<proteinExistence type="predicted"/>
<evidence type="ECO:0000313" key="1">
    <source>
        <dbReference type="EMBL" id="MDM8156522.1"/>
    </source>
</evidence>
<dbReference type="EMBL" id="JAUDCG010000007">
    <property type="protein sequence ID" value="MDM8156522.1"/>
    <property type="molecule type" value="Genomic_DNA"/>
</dbReference>
<accession>A0ABT7UA81</accession>
<evidence type="ECO:0000313" key="2">
    <source>
        <dbReference type="Proteomes" id="UP001529340"/>
    </source>
</evidence>